<dbReference type="PANTHER" id="PTHR14819:SF9">
    <property type="entry name" value="UP-REGULATOR OF CELL PROLIFERATION-LIKE"/>
    <property type="match status" value="1"/>
</dbReference>
<feature type="domain" description="VLIG-type G" evidence="3">
    <location>
        <begin position="590"/>
        <end position="835"/>
    </location>
</feature>
<dbReference type="Pfam" id="PF25974">
    <property type="entry name" value="URGCP_9th"/>
    <property type="match status" value="1"/>
</dbReference>
<keyword evidence="5" id="KW-1185">Reference proteome</keyword>
<evidence type="ECO:0000259" key="3">
    <source>
        <dbReference type="PROSITE" id="PS51717"/>
    </source>
</evidence>
<dbReference type="InterPro" id="IPR030383">
    <property type="entry name" value="G_VLIG_dom"/>
</dbReference>
<dbReference type="InterPro" id="IPR027417">
    <property type="entry name" value="P-loop_NTPase"/>
</dbReference>
<accession>A0A2G9SLE5</accession>
<dbReference type="EMBL" id="KV923250">
    <property type="protein sequence ID" value="PIO40976.1"/>
    <property type="molecule type" value="Genomic_DNA"/>
</dbReference>
<evidence type="ECO:0000256" key="1">
    <source>
        <dbReference type="ARBA" id="ARBA00006828"/>
    </source>
</evidence>
<dbReference type="GO" id="GO:0005525">
    <property type="term" value="F:GTP binding"/>
    <property type="evidence" value="ECO:0007669"/>
    <property type="project" value="InterPro"/>
</dbReference>
<evidence type="ECO:0000313" key="4">
    <source>
        <dbReference type="EMBL" id="PIO40976.1"/>
    </source>
</evidence>
<dbReference type="PANTHER" id="PTHR14819">
    <property type="entry name" value="GTP-BINDING"/>
    <property type="match status" value="1"/>
</dbReference>
<dbReference type="Pfam" id="PF25683">
    <property type="entry name" value="URGCP_GTPase"/>
    <property type="match status" value="1"/>
</dbReference>
<dbReference type="InterPro" id="IPR057365">
    <property type="entry name" value="URGCP"/>
</dbReference>
<organism evidence="4 5">
    <name type="scientific">Aquarana catesbeiana</name>
    <name type="common">American bullfrog</name>
    <name type="synonym">Rana catesbeiana</name>
    <dbReference type="NCBI Taxonomy" id="8400"/>
    <lineage>
        <taxon>Eukaryota</taxon>
        <taxon>Metazoa</taxon>
        <taxon>Chordata</taxon>
        <taxon>Craniata</taxon>
        <taxon>Vertebrata</taxon>
        <taxon>Euteleostomi</taxon>
        <taxon>Amphibia</taxon>
        <taxon>Batrachia</taxon>
        <taxon>Anura</taxon>
        <taxon>Neobatrachia</taxon>
        <taxon>Ranoidea</taxon>
        <taxon>Ranidae</taxon>
        <taxon>Aquarana</taxon>
    </lineage>
</organism>
<evidence type="ECO:0000313" key="5">
    <source>
        <dbReference type="Proteomes" id="UP000228934"/>
    </source>
</evidence>
<name>A0A2G9SLE5_AQUCT</name>
<dbReference type="InterPro" id="IPR052986">
    <property type="entry name" value="VLIG_GTPase"/>
</dbReference>
<feature type="coiled-coil region" evidence="2">
    <location>
        <begin position="796"/>
        <end position="823"/>
    </location>
</feature>
<protein>
    <recommendedName>
        <fullName evidence="3">VLIG-type G domain-containing protein</fullName>
    </recommendedName>
</protein>
<dbReference type="Proteomes" id="UP000228934">
    <property type="component" value="Unassembled WGS sequence"/>
</dbReference>
<keyword evidence="2" id="KW-0175">Coiled coil</keyword>
<reference evidence="5" key="1">
    <citation type="journal article" date="2017" name="Nat. Commun.">
        <title>The North American bullfrog draft genome provides insight into hormonal regulation of long noncoding RNA.</title>
        <authorList>
            <person name="Hammond S.A."/>
            <person name="Warren R.L."/>
            <person name="Vandervalk B.P."/>
            <person name="Kucuk E."/>
            <person name="Khan H."/>
            <person name="Gibb E.A."/>
            <person name="Pandoh P."/>
            <person name="Kirk H."/>
            <person name="Zhao Y."/>
            <person name="Jones M."/>
            <person name="Mungall A.J."/>
            <person name="Coope R."/>
            <person name="Pleasance S."/>
            <person name="Moore R.A."/>
            <person name="Holt R.A."/>
            <person name="Round J.M."/>
            <person name="Ohora S."/>
            <person name="Walle B.V."/>
            <person name="Veldhoen N."/>
            <person name="Helbing C.C."/>
            <person name="Birol I."/>
        </authorList>
    </citation>
    <scope>NUCLEOTIDE SEQUENCE [LARGE SCALE GENOMIC DNA]</scope>
</reference>
<dbReference type="InterPro" id="IPR058641">
    <property type="entry name" value="GVIN1_dom"/>
</dbReference>
<sequence length="1537" mass="178245">MKIGTEQTSKLTLQKVLEIGPESLMTDEPSDDNALWYFVRRLMSLNGDARNINKFFIKSEESESNKDDSFIFLFENDLQNDIHPLDVVSAAFHCSDHFLQQEMISKMSMCQFAVPLLLPDVDGPECTFMLWAMRGIVKKWRPQSLADSKGFIEDSLVNVPMPTISFVRLGNCRLSKSKILNQLLGTPQHQHEHFIHRDMEGGNAARKISDGLVEISWYFPGGKGKFPEPVAFTNLRGKLESNVKKFNFLTEISSVIVILTDGVSKDQYELLMKYNSNNTKYLLIISPDNTRMMADTQERLKLLTPGLNLTQDNVLLIPRNANETTAVSKLYSSLLSIFQNNIKTLSLESLAKQAPRPGIRIDEDFEECQKAKLKAKEITDEIEDVEKYKKETMKLQAEPLKEMAKLEKEMCQMKQQGDSNGEKYKSGLRRKCEVIRQDQWKCDIPSVISKFVNAITSINTSEKFYFLQWLKFHLDVEARKCLYPLQAQYKKICNLPDKQAELTELDQRISDSSLGIEHFLREVGQFYEAWYYMGRRGKSTDINFECLPKIAADLLLDGFPLELIDGDASRIPLQWVKDVLCELNKKVKGKNRLRVITVLGVQSTGKSTLLNTMFGLQFPVASGRCTRGAFMTLLKVKENFQDDLSCEFILVIDTEGLKAPELDSLEGSYEHDNELATLVIGLSDITLINMAMENTTEMKDILQIVIHAFLRMKEIGKKPNCQFVHHNVSDVSAPSMNMRGRKKLMDHLDEITRTVAVMEKKTQFKSFSDIMEYDLDHDNCYIASLWHGVPPMASVSSAYSENVNELKQNLLKLMKDRHNKTQNINEFMLWVSDLWSAVKHENFIFSFRNSVIAKAYNQLSIKYSEREWKYNKLMCEWLTKSETLIKNQSSETLEAKANECKKEAECILTREGEEILAWLEEYFSKETDGAQLIKYKTDFVISAQNLIKSLETSSITKLNETIQIQKDNISVQNVYSQQIESIEQQVSNFIEECRQRKHEPSIAELEKELERIWNNAAKNLKVSNRKVRDIEGEMLLVLTKDMKERGSSVNEKIQKTKHFPKPKEQQEPSFCSQKITSYQYKKFKGDFLYEDFFHNVLHKCINYSRKQTQIDVDYDDTYCREILKIIDENCKRDDTKNYFSADREFDLKLTILGHVLVDFQTMHFTFLQKNDPRARLNSMKPLYFDTFKNAFQKKNESKSLAERVCKNLFKPSLTDHVYRKLGIEVVDDIANSKDSEKYSSRMFFQFTVLENLLEEDNFKSYVNYSNDYKNFVKSWITNYIVKEYKNISTLQDRILSNIMGRVRSSLNNPPALNLKDVSDFLSHLCEKLNSDLVLPQQTMKAIIFKNSATIEDFIDYMRISLTDTEEEIRAELKSLSTEDVLSRLVVKPQDELFKKVFGCGKQCPFCRVPCEAGGTDHKEHFASVHRPQGLGQYRWTTTNVLFHDICTTLVVGNTPFKNELTEWKFHPYKDYRDYYPDWTIQPDESIEASDYWKFILKKYNKQFAAEYNAKPADYPEEWNSLTREMAKKCLQKTFNML</sequence>
<comment type="similarity">
    <text evidence="1">Belongs to the TRAFAC class dynamin-like GTPase superfamily. Very large inducible GTPase (VLIG) family.</text>
</comment>
<dbReference type="SUPFAM" id="SSF52540">
    <property type="entry name" value="P-loop containing nucleoside triphosphate hydrolases"/>
    <property type="match status" value="1"/>
</dbReference>
<dbReference type="Pfam" id="PF25496">
    <property type="entry name" value="URGCP"/>
    <property type="match status" value="1"/>
</dbReference>
<dbReference type="PROSITE" id="PS51717">
    <property type="entry name" value="G_VLIG"/>
    <property type="match status" value="1"/>
</dbReference>
<gene>
    <name evidence="4" type="ORF">AB205_0147990</name>
</gene>
<proteinExistence type="inferred from homology"/>
<dbReference type="OrthoDB" id="1597724at2759"/>
<evidence type="ECO:0000256" key="2">
    <source>
        <dbReference type="SAM" id="Coils"/>
    </source>
</evidence>
<dbReference type="Gene3D" id="3.40.50.300">
    <property type="entry name" value="P-loop containing nucleotide triphosphate hydrolases"/>
    <property type="match status" value="1"/>
</dbReference>
<feature type="coiled-coil region" evidence="2">
    <location>
        <begin position="361"/>
        <end position="398"/>
    </location>
</feature>